<comment type="cofactor">
    <cofactor evidence="1">
        <name>pyridoxal 5'-phosphate</name>
        <dbReference type="ChEBI" id="CHEBI:597326"/>
    </cofactor>
</comment>
<dbReference type="Gene3D" id="3.40.50.1100">
    <property type="match status" value="2"/>
</dbReference>
<evidence type="ECO:0000313" key="7">
    <source>
        <dbReference type="EMBL" id="PCH61969.1"/>
    </source>
</evidence>
<keyword evidence="3 5" id="KW-0663">Pyridoxal phosphate</keyword>
<evidence type="ECO:0000313" key="8">
    <source>
        <dbReference type="Proteomes" id="UP000218172"/>
    </source>
</evidence>
<evidence type="ECO:0000256" key="4">
    <source>
        <dbReference type="PIRSR" id="PIRSR006278-1"/>
    </source>
</evidence>
<dbReference type="SUPFAM" id="SSF53686">
    <property type="entry name" value="Tryptophan synthase beta subunit-like PLP-dependent enzymes"/>
    <property type="match status" value="1"/>
</dbReference>
<dbReference type="PIRSF" id="PIRSF006278">
    <property type="entry name" value="ACCD_DCysDesulf"/>
    <property type="match status" value="1"/>
</dbReference>
<reference evidence="8" key="1">
    <citation type="submission" date="2017-08" db="EMBL/GenBank/DDBJ databases">
        <title>A dynamic microbial community with high functional redundancy inhabits the cold, oxic subseafloor aquifer.</title>
        <authorList>
            <person name="Tully B.J."/>
            <person name="Wheat C.G."/>
            <person name="Glazer B.T."/>
            <person name="Huber J.A."/>
        </authorList>
    </citation>
    <scope>NUCLEOTIDE SEQUENCE [LARGE SCALE GENOMIC DNA]</scope>
</reference>
<evidence type="ECO:0000259" key="6">
    <source>
        <dbReference type="Pfam" id="PF00291"/>
    </source>
</evidence>
<feature type="active site" description="Nucleophile" evidence="4">
    <location>
        <position position="74"/>
    </location>
</feature>
<dbReference type="EMBL" id="NVQR01000049">
    <property type="protein sequence ID" value="PCH61969.1"/>
    <property type="molecule type" value="Genomic_DNA"/>
</dbReference>
<dbReference type="AlphaFoldDB" id="A0A2A4MNZ9"/>
<feature type="modified residue" description="N6-(pyridoxal phosphate)lysine" evidence="5">
    <location>
        <position position="47"/>
    </location>
</feature>
<dbReference type="Proteomes" id="UP000218172">
    <property type="component" value="Unassembled WGS sequence"/>
</dbReference>
<proteinExistence type="inferred from homology"/>
<evidence type="ECO:0000256" key="3">
    <source>
        <dbReference type="ARBA" id="ARBA00022898"/>
    </source>
</evidence>
<evidence type="ECO:0000256" key="1">
    <source>
        <dbReference type="ARBA" id="ARBA00001933"/>
    </source>
</evidence>
<evidence type="ECO:0000256" key="5">
    <source>
        <dbReference type="PIRSR" id="PIRSR006278-2"/>
    </source>
</evidence>
<accession>A0A2A4MNZ9</accession>
<evidence type="ECO:0000256" key="2">
    <source>
        <dbReference type="ARBA" id="ARBA00008639"/>
    </source>
</evidence>
<gene>
    <name evidence="7" type="ORF">COC19_03575</name>
</gene>
<feature type="domain" description="Tryptophan synthase beta chain-like PALP" evidence="6">
    <location>
        <begin position="10"/>
        <end position="316"/>
    </location>
</feature>
<dbReference type="InterPro" id="IPR036052">
    <property type="entry name" value="TrpB-like_PALP_sf"/>
</dbReference>
<dbReference type="InterPro" id="IPR027278">
    <property type="entry name" value="ACCD_DCysDesulf"/>
</dbReference>
<dbReference type="GO" id="GO:0019148">
    <property type="term" value="F:D-cysteine desulfhydrase activity"/>
    <property type="evidence" value="ECO:0007669"/>
    <property type="project" value="TreeGrafter"/>
</dbReference>
<name>A0A2A4MNZ9_9GAMM</name>
<dbReference type="PANTHER" id="PTHR43780">
    <property type="entry name" value="1-AMINOCYCLOPROPANE-1-CARBOXYLATE DEAMINASE-RELATED"/>
    <property type="match status" value="1"/>
</dbReference>
<dbReference type="InterPro" id="IPR001926">
    <property type="entry name" value="TrpB-like_PALP"/>
</dbReference>
<comment type="similarity">
    <text evidence="2">Belongs to the ACC deaminase/D-cysteine desulfhydrase family.</text>
</comment>
<dbReference type="Pfam" id="PF00291">
    <property type="entry name" value="PALP"/>
    <property type="match status" value="1"/>
</dbReference>
<comment type="caution">
    <text evidence="7">The sequence shown here is derived from an EMBL/GenBank/DDBJ whole genome shotgun (WGS) entry which is preliminary data.</text>
</comment>
<dbReference type="PANTHER" id="PTHR43780:SF2">
    <property type="entry name" value="1-AMINOCYCLOPROPANE-1-CARBOXYLATE DEAMINASE-RELATED"/>
    <property type="match status" value="1"/>
</dbReference>
<sequence length="331" mass="36261">MIEPPRLHLAQLPTPLTKLERFSQRFDGVNLWVKRDEMTGTEVSGNKIRKLEFSIAQAQAEACDTLITCGGLQSNHCRTTAILGARLGMKVYLILRGDKPGQAEGNLLMDYLCGAEIIYVAEQDYHSHGKIAQQLQLDLQAAGHKSFFIPIGASDEIGVWGYITASAELKKDYAQHGFVPEYTVLATGSGGSQAGLIAGYALHQIEGEIAAFNVCDDAQYFERKIRLDLKRWKRRYESDLDVASLQINTIEGYVGPGYAKADKAVFDCIAELASSEGIFLDPVYTGKAFHGLVSELKKGQAGYFASAKNIVFIHTGGIFGVFPQQQGFKLG</sequence>
<protein>
    <submittedName>
        <fullName evidence="7">D-cysteine desulfhydrase</fullName>
    </submittedName>
</protein>
<organism evidence="7 8">
    <name type="scientific">SAR86 cluster bacterium</name>
    <dbReference type="NCBI Taxonomy" id="2030880"/>
    <lineage>
        <taxon>Bacteria</taxon>
        <taxon>Pseudomonadati</taxon>
        <taxon>Pseudomonadota</taxon>
        <taxon>Gammaproteobacteria</taxon>
        <taxon>SAR86 cluster</taxon>
    </lineage>
</organism>